<dbReference type="InterPro" id="IPR050169">
    <property type="entry name" value="Krueppel_C2H2_ZnF"/>
</dbReference>
<sequence>MVKSELEASMIQDLVTFEDVAVNFTQQEWALLDLAQRSLYRDVMLETFQNLASLGYPLLTPNLISQWEQEEELQTMKTGLIQGISTEQHQKGSKLLRLSLNLGTSHLSLPSCWDYKHASTCQVLSLYLILMN</sequence>
<reference evidence="2" key="1">
    <citation type="submission" date="2020-06" db="EMBL/GenBank/DDBJ databases">
        <authorList>
            <consortium name="Wellcome Sanger Institute Data Sharing"/>
        </authorList>
    </citation>
    <scope>NUCLEOTIDE SEQUENCE [LARGE SCALE GENOMIC DNA]</scope>
</reference>
<dbReference type="InterPro" id="IPR001909">
    <property type="entry name" value="KRAB"/>
</dbReference>
<dbReference type="GeneTree" id="ENSGT00940000163210"/>
<dbReference type="Gene3D" id="6.10.140.140">
    <property type="match status" value="1"/>
</dbReference>
<protein>
    <recommendedName>
        <fullName evidence="1">KRAB domain-containing protein</fullName>
    </recommendedName>
</protein>
<reference evidence="2" key="2">
    <citation type="submission" date="2025-08" db="UniProtKB">
        <authorList>
            <consortium name="Ensembl"/>
        </authorList>
    </citation>
    <scope>IDENTIFICATION</scope>
</reference>
<feature type="domain" description="KRAB" evidence="1">
    <location>
        <begin position="15"/>
        <end position="86"/>
    </location>
</feature>
<evidence type="ECO:0000313" key="2">
    <source>
        <dbReference type="Ensembl" id="ENSSVLP00005004485.1"/>
    </source>
</evidence>
<reference evidence="2" key="3">
    <citation type="submission" date="2025-09" db="UniProtKB">
        <authorList>
            <consortium name="Ensembl"/>
        </authorList>
    </citation>
    <scope>IDENTIFICATION</scope>
</reference>
<dbReference type="CDD" id="cd07765">
    <property type="entry name" value="KRAB_A-box"/>
    <property type="match status" value="1"/>
</dbReference>
<proteinExistence type="predicted"/>
<dbReference type="SUPFAM" id="SSF109640">
    <property type="entry name" value="KRAB domain (Kruppel-associated box)"/>
    <property type="match status" value="1"/>
</dbReference>
<dbReference type="InterPro" id="IPR036051">
    <property type="entry name" value="KRAB_dom_sf"/>
</dbReference>
<dbReference type="AlphaFoldDB" id="A0A8D2CLW9"/>
<dbReference type="OrthoDB" id="9585558at2759"/>
<dbReference type="SMART" id="SM00349">
    <property type="entry name" value="KRAB"/>
    <property type="match status" value="1"/>
</dbReference>
<evidence type="ECO:0000259" key="1">
    <source>
        <dbReference type="PROSITE" id="PS50805"/>
    </source>
</evidence>
<dbReference type="Proteomes" id="UP000694564">
    <property type="component" value="Chromosome 1"/>
</dbReference>
<dbReference type="PANTHER" id="PTHR23232:SF142">
    <property type="entry name" value="GASTRULA ZINC FINGER PROTEIN XLCGF57.1-LIKE-RELATED"/>
    <property type="match status" value="1"/>
</dbReference>
<dbReference type="PANTHER" id="PTHR23232">
    <property type="entry name" value="KRAB DOMAIN C2H2 ZINC FINGER"/>
    <property type="match status" value="1"/>
</dbReference>
<name>A0A8D2CLW9_SCIVU</name>
<dbReference type="PROSITE" id="PS50805">
    <property type="entry name" value="KRAB"/>
    <property type="match status" value="1"/>
</dbReference>
<accession>A0A8D2CLW9</accession>
<dbReference type="Ensembl" id="ENSSVLT00005004940.1">
    <property type="protein sequence ID" value="ENSSVLP00005004485.1"/>
    <property type="gene ID" value="ENSSVLG00005003589.1"/>
</dbReference>
<dbReference type="Pfam" id="PF01352">
    <property type="entry name" value="KRAB"/>
    <property type="match status" value="1"/>
</dbReference>
<evidence type="ECO:0000313" key="3">
    <source>
        <dbReference type="Proteomes" id="UP000694564"/>
    </source>
</evidence>
<organism evidence="2 3">
    <name type="scientific">Sciurus vulgaris</name>
    <name type="common">Eurasian red squirrel</name>
    <dbReference type="NCBI Taxonomy" id="55149"/>
    <lineage>
        <taxon>Eukaryota</taxon>
        <taxon>Metazoa</taxon>
        <taxon>Chordata</taxon>
        <taxon>Craniata</taxon>
        <taxon>Vertebrata</taxon>
        <taxon>Euteleostomi</taxon>
        <taxon>Mammalia</taxon>
        <taxon>Eutheria</taxon>
        <taxon>Euarchontoglires</taxon>
        <taxon>Glires</taxon>
        <taxon>Rodentia</taxon>
        <taxon>Sciuromorpha</taxon>
        <taxon>Sciuridae</taxon>
        <taxon>Sciurinae</taxon>
        <taxon>Sciurini</taxon>
        <taxon>Sciurus</taxon>
    </lineage>
</organism>
<keyword evidence="3" id="KW-1185">Reference proteome</keyword>
<dbReference type="GO" id="GO:0006355">
    <property type="term" value="P:regulation of DNA-templated transcription"/>
    <property type="evidence" value="ECO:0007669"/>
    <property type="project" value="InterPro"/>
</dbReference>